<dbReference type="RefSeq" id="XP_019037050.1">
    <property type="nucleotide sequence ID" value="XM_019183871.1"/>
</dbReference>
<accession>A0A1E3NXH0</accession>
<dbReference type="AlphaFoldDB" id="A0A1E3NXH0"/>
<dbReference type="Proteomes" id="UP000094112">
    <property type="component" value="Unassembled WGS sequence"/>
</dbReference>
<sequence>MSGTDKVDNIVYGGQDPEVFGDLAEEARQRKKNGEVKPYEKYLKTVPAPGGGFHVVYDKDAKERDDAAKKDDQNGLS</sequence>
<evidence type="ECO:0000313" key="2">
    <source>
        <dbReference type="EMBL" id="ODQ57843.1"/>
    </source>
</evidence>
<evidence type="ECO:0000256" key="1">
    <source>
        <dbReference type="SAM" id="MobiDB-lite"/>
    </source>
</evidence>
<feature type="region of interest" description="Disordered" evidence="1">
    <location>
        <begin position="58"/>
        <end position="77"/>
    </location>
</feature>
<keyword evidence="3" id="KW-1185">Reference proteome</keyword>
<evidence type="ECO:0000313" key="3">
    <source>
        <dbReference type="Proteomes" id="UP000094112"/>
    </source>
</evidence>
<name>A0A1E3NXH0_WICAA</name>
<dbReference type="EMBL" id="KV454213">
    <property type="protein sequence ID" value="ODQ57843.1"/>
    <property type="molecule type" value="Genomic_DNA"/>
</dbReference>
<gene>
    <name evidence="2" type="ORF">WICANDRAFT_65191</name>
</gene>
<proteinExistence type="predicted"/>
<protein>
    <submittedName>
        <fullName evidence="2">Uncharacterized protein</fullName>
    </submittedName>
</protein>
<reference evidence="2 3" key="1">
    <citation type="journal article" date="2016" name="Proc. Natl. Acad. Sci. U.S.A.">
        <title>Comparative genomics of biotechnologically important yeasts.</title>
        <authorList>
            <person name="Riley R."/>
            <person name="Haridas S."/>
            <person name="Wolfe K.H."/>
            <person name="Lopes M.R."/>
            <person name="Hittinger C.T."/>
            <person name="Goeker M."/>
            <person name="Salamov A.A."/>
            <person name="Wisecaver J.H."/>
            <person name="Long T.M."/>
            <person name="Calvey C.H."/>
            <person name="Aerts A.L."/>
            <person name="Barry K.W."/>
            <person name="Choi C."/>
            <person name="Clum A."/>
            <person name="Coughlan A.Y."/>
            <person name="Deshpande S."/>
            <person name="Douglass A.P."/>
            <person name="Hanson S.J."/>
            <person name="Klenk H.-P."/>
            <person name="LaButti K.M."/>
            <person name="Lapidus A."/>
            <person name="Lindquist E.A."/>
            <person name="Lipzen A.M."/>
            <person name="Meier-Kolthoff J.P."/>
            <person name="Ohm R.A."/>
            <person name="Otillar R.P."/>
            <person name="Pangilinan J.L."/>
            <person name="Peng Y."/>
            <person name="Rokas A."/>
            <person name="Rosa C.A."/>
            <person name="Scheuner C."/>
            <person name="Sibirny A.A."/>
            <person name="Slot J.C."/>
            <person name="Stielow J.B."/>
            <person name="Sun H."/>
            <person name="Kurtzman C.P."/>
            <person name="Blackwell M."/>
            <person name="Grigoriev I.V."/>
            <person name="Jeffries T.W."/>
        </authorList>
    </citation>
    <scope>NUCLEOTIDE SEQUENCE [LARGE SCALE GENOMIC DNA]</scope>
    <source>
        <strain evidence="3">ATCC 58044 / CBS 1984 / NCYC 433 / NRRL Y-366-8</strain>
    </source>
</reference>
<dbReference type="GeneID" id="30201117"/>
<organism evidence="2 3">
    <name type="scientific">Wickerhamomyces anomalus (strain ATCC 58044 / CBS 1984 / NCYC 433 / NRRL Y-366-8)</name>
    <name type="common">Yeast</name>
    <name type="synonym">Hansenula anomala</name>
    <dbReference type="NCBI Taxonomy" id="683960"/>
    <lineage>
        <taxon>Eukaryota</taxon>
        <taxon>Fungi</taxon>
        <taxon>Dikarya</taxon>
        <taxon>Ascomycota</taxon>
        <taxon>Saccharomycotina</taxon>
        <taxon>Saccharomycetes</taxon>
        <taxon>Phaffomycetales</taxon>
        <taxon>Wickerhamomycetaceae</taxon>
        <taxon>Wickerhamomyces</taxon>
    </lineage>
</organism>